<evidence type="ECO:0000256" key="8">
    <source>
        <dbReference type="RuleBase" id="RU363068"/>
    </source>
</evidence>
<dbReference type="Proteomes" id="UP001152562">
    <property type="component" value="Unassembled WGS sequence"/>
</dbReference>
<dbReference type="InterPro" id="IPR000801">
    <property type="entry name" value="Esterase-like"/>
</dbReference>
<protein>
    <recommendedName>
        <fullName evidence="4 8">S-formylglutathione hydrolase</fullName>
        <ecNumber evidence="3 8">3.1.2.12</ecNumber>
    </recommendedName>
</protein>
<reference evidence="9" key="1">
    <citation type="submission" date="2022-05" db="EMBL/GenBank/DDBJ databases">
        <authorList>
            <person name="Okamura Y."/>
        </authorList>
    </citation>
    <scope>NUCLEOTIDE SEQUENCE</scope>
</reference>
<comment type="function">
    <text evidence="1 8">Serine hydrolase involved in the detoxification of formaldehyde.</text>
</comment>
<dbReference type="GO" id="GO:0046294">
    <property type="term" value="P:formaldehyde catabolic process"/>
    <property type="evidence" value="ECO:0007669"/>
    <property type="project" value="InterPro"/>
</dbReference>
<dbReference type="SUPFAM" id="SSF53474">
    <property type="entry name" value="alpha/beta-Hydrolases"/>
    <property type="match status" value="1"/>
</dbReference>
<comment type="similarity">
    <text evidence="2 8">Belongs to the esterase D family.</text>
</comment>
<evidence type="ECO:0000256" key="2">
    <source>
        <dbReference type="ARBA" id="ARBA00005622"/>
    </source>
</evidence>
<dbReference type="EMBL" id="CALOZG010000004">
    <property type="protein sequence ID" value="CAH4015161.1"/>
    <property type="molecule type" value="Genomic_DNA"/>
</dbReference>
<proteinExistence type="inferred from homology"/>
<feature type="active site" description="Charge relay system" evidence="7">
    <location>
        <position position="124"/>
    </location>
</feature>
<evidence type="ECO:0000313" key="10">
    <source>
        <dbReference type="Proteomes" id="UP001152562"/>
    </source>
</evidence>
<dbReference type="Gene3D" id="3.40.50.1820">
    <property type="entry name" value="alpha/beta hydrolase"/>
    <property type="match status" value="1"/>
</dbReference>
<comment type="subcellular location">
    <subcellularLocation>
        <location evidence="8">Cytoplasm</location>
    </subcellularLocation>
</comment>
<accession>A0A9P0T9Z9</accession>
<dbReference type="InterPro" id="IPR029058">
    <property type="entry name" value="AB_hydrolase_fold"/>
</dbReference>
<dbReference type="InterPro" id="IPR014186">
    <property type="entry name" value="S-formylglutathione_hydrol"/>
</dbReference>
<dbReference type="GO" id="GO:0052689">
    <property type="term" value="F:carboxylic ester hydrolase activity"/>
    <property type="evidence" value="ECO:0007669"/>
    <property type="project" value="UniProtKB-KW"/>
</dbReference>
<dbReference type="GO" id="GO:0005829">
    <property type="term" value="C:cytosol"/>
    <property type="evidence" value="ECO:0007669"/>
    <property type="project" value="TreeGrafter"/>
</dbReference>
<dbReference type="EC" id="3.1.2.12" evidence="3 8"/>
<evidence type="ECO:0000256" key="1">
    <source>
        <dbReference type="ARBA" id="ARBA00002608"/>
    </source>
</evidence>
<evidence type="ECO:0000256" key="6">
    <source>
        <dbReference type="ARBA" id="ARBA00022801"/>
    </source>
</evidence>
<comment type="catalytic activity">
    <reaction evidence="8">
        <text>S-formylglutathione + H2O = formate + glutathione + H(+)</text>
        <dbReference type="Rhea" id="RHEA:14961"/>
        <dbReference type="ChEBI" id="CHEBI:15377"/>
        <dbReference type="ChEBI" id="CHEBI:15378"/>
        <dbReference type="ChEBI" id="CHEBI:15740"/>
        <dbReference type="ChEBI" id="CHEBI:57688"/>
        <dbReference type="ChEBI" id="CHEBI:57925"/>
        <dbReference type="EC" id="3.1.2.12"/>
    </reaction>
</comment>
<dbReference type="NCBIfam" id="TIGR02821">
    <property type="entry name" value="fghA_ester_D"/>
    <property type="match status" value="1"/>
</dbReference>
<keyword evidence="5 8" id="KW-0719">Serine esterase</keyword>
<dbReference type="FunFam" id="3.40.50.1820:FF:000002">
    <property type="entry name" value="S-formylglutathione hydrolase"/>
    <property type="match status" value="1"/>
</dbReference>
<keyword evidence="6 8" id="KW-0378">Hydrolase</keyword>
<keyword evidence="8" id="KW-0963">Cytoplasm</keyword>
<dbReference type="Pfam" id="PF00756">
    <property type="entry name" value="Esterase"/>
    <property type="match status" value="1"/>
</dbReference>
<feature type="active site" description="Charge relay system" evidence="7">
    <location>
        <position position="235"/>
    </location>
</feature>
<name>A0A9P0T9Z9_PIEBR</name>
<evidence type="ECO:0000256" key="3">
    <source>
        <dbReference type="ARBA" id="ARBA00012479"/>
    </source>
</evidence>
<evidence type="ECO:0000256" key="5">
    <source>
        <dbReference type="ARBA" id="ARBA00022487"/>
    </source>
</evidence>
<evidence type="ECO:0000256" key="7">
    <source>
        <dbReference type="PIRSR" id="PIRSR614186-1"/>
    </source>
</evidence>
<dbReference type="AlphaFoldDB" id="A0A9P0T9Z9"/>
<dbReference type="GO" id="GO:0018738">
    <property type="term" value="F:S-formylglutathione hydrolase activity"/>
    <property type="evidence" value="ECO:0007669"/>
    <property type="project" value="UniProtKB-EC"/>
</dbReference>
<evidence type="ECO:0000256" key="4">
    <source>
        <dbReference type="ARBA" id="ARBA00016774"/>
    </source>
</evidence>
<keyword evidence="10" id="KW-1185">Reference proteome</keyword>
<gene>
    <name evidence="9" type="ORF">PIBRA_LOCUS3398</name>
</gene>
<feature type="active site" description="Charge relay system" evidence="7">
    <location>
        <position position="201"/>
    </location>
</feature>
<dbReference type="PANTHER" id="PTHR10061:SF0">
    <property type="entry name" value="S-FORMYLGLUTATHIONE HYDROLASE"/>
    <property type="match status" value="1"/>
</dbReference>
<organism evidence="9 10">
    <name type="scientific">Pieris brassicae</name>
    <name type="common">White butterfly</name>
    <name type="synonym">Large white butterfly</name>
    <dbReference type="NCBI Taxonomy" id="7116"/>
    <lineage>
        <taxon>Eukaryota</taxon>
        <taxon>Metazoa</taxon>
        <taxon>Ecdysozoa</taxon>
        <taxon>Arthropoda</taxon>
        <taxon>Hexapoda</taxon>
        <taxon>Insecta</taxon>
        <taxon>Pterygota</taxon>
        <taxon>Neoptera</taxon>
        <taxon>Endopterygota</taxon>
        <taxon>Lepidoptera</taxon>
        <taxon>Glossata</taxon>
        <taxon>Ditrysia</taxon>
        <taxon>Papilionoidea</taxon>
        <taxon>Pieridae</taxon>
        <taxon>Pierinae</taxon>
        <taxon>Pieris</taxon>
    </lineage>
</organism>
<evidence type="ECO:0000313" key="9">
    <source>
        <dbReference type="EMBL" id="CAH4015161.1"/>
    </source>
</evidence>
<sequence length="257" mass="28448">MNFSIYFPPQAEGGDVKLPVIFYLSGLTCSEQNFISKSGFQRYAAEHGIIVVGPDTSPRGVKIPGDDESWDFGVAAGFYLDATKDPWSKNYRMGSYVNSELYGLILSAFENVVDIDRIGIMGHSMGGHGALTSALRNPGQYKSISAFAPICNPSVCPWGVKAFTGYLGEDKSKWVEWDATELVKQYDGPPLTLLIDQGAADNFYIQKQLLPENLVEACRSVGIPVILNLREGYDHSYYYISTYIGEHFDFHAKILKA</sequence>
<comment type="caution">
    <text evidence="9">The sequence shown here is derived from an EMBL/GenBank/DDBJ whole genome shotgun (WGS) entry which is preliminary data.</text>
</comment>
<dbReference type="PANTHER" id="PTHR10061">
    <property type="entry name" value="S-FORMYLGLUTATHIONE HYDROLASE"/>
    <property type="match status" value="1"/>
</dbReference>